<keyword evidence="3" id="KW-1185">Reference proteome</keyword>
<organism evidence="2 3">
    <name type="scientific">Trichinella zimbabwensis</name>
    <dbReference type="NCBI Taxonomy" id="268475"/>
    <lineage>
        <taxon>Eukaryota</taxon>
        <taxon>Metazoa</taxon>
        <taxon>Ecdysozoa</taxon>
        <taxon>Nematoda</taxon>
        <taxon>Enoplea</taxon>
        <taxon>Dorylaimia</taxon>
        <taxon>Trichinellida</taxon>
        <taxon>Trichinellidae</taxon>
        <taxon>Trichinella</taxon>
    </lineage>
</organism>
<protein>
    <submittedName>
        <fullName evidence="2">Uncharacterized protein</fullName>
    </submittedName>
</protein>
<accession>A0A0V1HB97</accession>
<evidence type="ECO:0000256" key="1">
    <source>
        <dbReference type="SAM" id="MobiDB-lite"/>
    </source>
</evidence>
<proteinExistence type="predicted"/>
<dbReference type="Proteomes" id="UP000055024">
    <property type="component" value="Unassembled WGS sequence"/>
</dbReference>
<dbReference type="EMBL" id="JYDP01000099">
    <property type="protein sequence ID" value="KRZ07642.1"/>
    <property type="molecule type" value="Genomic_DNA"/>
</dbReference>
<feature type="region of interest" description="Disordered" evidence="1">
    <location>
        <begin position="47"/>
        <end position="75"/>
    </location>
</feature>
<dbReference type="AlphaFoldDB" id="A0A0V1HB97"/>
<comment type="caution">
    <text evidence="2">The sequence shown here is derived from an EMBL/GenBank/DDBJ whole genome shotgun (WGS) entry which is preliminary data.</text>
</comment>
<evidence type="ECO:0000313" key="2">
    <source>
        <dbReference type="EMBL" id="KRZ07642.1"/>
    </source>
</evidence>
<evidence type="ECO:0000313" key="3">
    <source>
        <dbReference type="Proteomes" id="UP000055024"/>
    </source>
</evidence>
<sequence length="75" mass="8537">MRRLLIVDVHALRPPETIPRPPADRRDVGIRAKKEDHASTSVVARFHMPRGRSLYGGENNEEEEEEGSYRKPTGT</sequence>
<reference evidence="2 3" key="1">
    <citation type="submission" date="2015-01" db="EMBL/GenBank/DDBJ databases">
        <title>Evolution of Trichinella species and genotypes.</title>
        <authorList>
            <person name="Korhonen P.K."/>
            <person name="Edoardo P."/>
            <person name="Giuseppe L.R."/>
            <person name="Gasser R.B."/>
        </authorList>
    </citation>
    <scope>NUCLEOTIDE SEQUENCE [LARGE SCALE GENOMIC DNA]</scope>
    <source>
        <strain evidence="2">ISS1029</strain>
    </source>
</reference>
<name>A0A0V1HB97_9BILA</name>
<gene>
    <name evidence="2" type="ORF">T11_12871</name>
</gene>